<dbReference type="Pfam" id="PF01988">
    <property type="entry name" value="VIT1"/>
    <property type="match status" value="1"/>
</dbReference>
<evidence type="ECO:0000256" key="2">
    <source>
        <dbReference type="ARBA" id="ARBA00022692"/>
    </source>
</evidence>
<proteinExistence type="predicted"/>
<name>A0ABX5P8N0_9PROT</name>
<comment type="caution">
    <text evidence="6">The sequence shown here is derived from an EMBL/GenBank/DDBJ whole genome shotgun (WGS) entry which is preliminary data.</text>
</comment>
<accession>A0ABX5P8N0</accession>
<reference evidence="6 7" key="1">
    <citation type="submission" date="2018-02" db="EMBL/GenBank/DDBJ databases">
        <authorList>
            <person name="Skraban J."/>
            <person name="Trcek J."/>
        </authorList>
    </citation>
    <scope>NUCLEOTIDE SEQUENCE [LARGE SCALE GENOMIC DNA]</scope>
    <source>
        <strain evidence="6 7">AV446</strain>
    </source>
</reference>
<feature type="transmembrane region" description="Helical" evidence="5">
    <location>
        <begin position="51"/>
        <end position="73"/>
    </location>
</feature>
<feature type="transmembrane region" description="Helical" evidence="5">
    <location>
        <begin position="20"/>
        <end position="45"/>
    </location>
</feature>
<feature type="transmembrane region" description="Helical" evidence="5">
    <location>
        <begin position="213"/>
        <end position="233"/>
    </location>
</feature>
<comment type="subcellular location">
    <subcellularLocation>
        <location evidence="1">Endomembrane system</location>
        <topology evidence="1">Multi-pass membrane protein</topology>
    </subcellularLocation>
</comment>
<sequence>MENSSPLRAVERHATSRLGWLRAAVLGANDGILSTSSLIIGVASAHATQGSILLAGISSLVAGAMSMAAGEYVSVSSQSDSEKADLAREKKELGSSWDAEVSELAGIYRQRGLDDLLARKVALQLMQHDALGAHARDELGISEATAARPVQAALASAGAFSSGAILPVLVAVVSPSAVVPWTVSASSLIGLAILGIVGARAGGAAPMRPALRVIFWGVMAMLVTAGIGKIFGIQT</sequence>
<dbReference type="PANTHER" id="PTHR31851">
    <property type="entry name" value="FE(2+)/MN(2+) TRANSPORTER PCL1"/>
    <property type="match status" value="1"/>
</dbReference>
<evidence type="ECO:0008006" key="8">
    <source>
        <dbReference type="Google" id="ProtNLM"/>
    </source>
</evidence>
<feature type="transmembrane region" description="Helical" evidence="5">
    <location>
        <begin position="152"/>
        <end position="173"/>
    </location>
</feature>
<evidence type="ECO:0000256" key="4">
    <source>
        <dbReference type="ARBA" id="ARBA00023136"/>
    </source>
</evidence>
<protein>
    <recommendedName>
        <fullName evidence="8">VIT family protein</fullName>
    </recommendedName>
</protein>
<feature type="transmembrane region" description="Helical" evidence="5">
    <location>
        <begin position="179"/>
        <end position="201"/>
    </location>
</feature>
<evidence type="ECO:0000256" key="5">
    <source>
        <dbReference type="SAM" id="Phobius"/>
    </source>
</evidence>
<keyword evidence="4 5" id="KW-0472">Membrane</keyword>
<evidence type="ECO:0000256" key="1">
    <source>
        <dbReference type="ARBA" id="ARBA00004127"/>
    </source>
</evidence>
<keyword evidence="3 5" id="KW-1133">Transmembrane helix</keyword>
<keyword evidence="2 5" id="KW-0812">Transmembrane</keyword>
<dbReference type="InterPro" id="IPR008217">
    <property type="entry name" value="Ccc1_fam"/>
</dbReference>
<dbReference type="Proteomes" id="UP000248116">
    <property type="component" value="Unassembled WGS sequence"/>
</dbReference>
<evidence type="ECO:0000313" key="6">
    <source>
        <dbReference type="EMBL" id="PYD48253.1"/>
    </source>
</evidence>
<evidence type="ECO:0000313" key="7">
    <source>
        <dbReference type="Proteomes" id="UP000248116"/>
    </source>
</evidence>
<organism evidence="6 7">
    <name type="scientific">Novacetimonas pomaceti</name>
    <dbReference type="NCBI Taxonomy" id="2021998"/>
    <lineage>
        <taxon>Bacteria</taxon>
        <taxon>Pseudomonadati</taxon>
        <taxon>Pseudomonadota</taxon>
        <taxon>Alphaproteobacteria</taxon>
        <taxon>Acetobacterales</taxon>
        <taxon>Acetobacteraceae</taxon>
        <taxon>Novacetimonas</taxon>
    </lineage>
</organism>
<dbReference type="EMBL" id="PRCW01000043">
    <property type="protein sequence ID" value="PYD48253.1"/>
    <property type="molecule type" value="Genomic_DNA"/>
</dbReference>
<evidence type="ECO:0000256" key="3">
    <source>
        <dbReference type="ARBA" id="ARBA00022989"/>
    </source>
</evidence>
<dbReference type="RefSeq" id="WP_110559860.1">
    <property type="nucleotide sequence ID" value="NZ_PRCW01000043.1"/>
</dbReference>
<gene>
    <name evidence="6" type="ORF">C3920_05580</name>
</gene>
<keyword evidence="7" id="KW-1185">Reference proteome</keyword>
<dbReference type="CDD" id="cd02432">
    <property type="entry name" value="Nodulin-21_like_1"/>
    <property type="match status" value="1"/>
</dbReference>